<organism evidence="1 2">
    <name type="scientific">Roseicella aquatilis</name>
    <dbReference type="NCBI Taxonomy" id="2527868"/>
    <lineage>
        <taxon>Bacteria</taxon>
        <taxon>Pseudomonadati</taxon>
        <taxon>Pseudomonadota</taxon>
        <taxon>Alphaproteobacteria</taxon>
        <taxon>Acetobacterales</taxon>
        <taxon>Roseomonadaceae</taxon>
        <taxon>Roseicella</taxon>
    </lineage>
</organism>
<keyword evidence="2" id="KW-1185">Reference proteome</keyword>
<dbReference type="AlphaFoldDB" id="A0A4R4D4H2"/>
<gene>
    <name evidence="1" type="ORF">EXY23_24720</name>
</gene>
<evidence type="ECO:0000313" key="2">
    <source>
        <dbReference type="Proteomes" id="UP000295023"/>
    </source>
</evidence>
<dbReference type="OrthoDB" id="7281604at2"/>
<evidence type="ECO:0000313" key="1">
    <source>
        <dbReference type="EMBL" id="TCZ53401.1"/>
    </source>
</evidence>
<dbReference type="EMBL" id="SKBM01000039">
    <property type="protein sequence ID" value="TCZ53401.1"/>
    <property type="molecule type" value="Genomic_DNA"/>
</dbReference>
<dbReference type="Proteomes" id="UP000295023">
    <property type="component" value="Unassembled WGS sequence"/>
</dbReference>
<protein>
    <submittedName>
        <fullName evidence="1">Uncharacterized protein</fullName>
    </submittedName>
</protein>
<name>A0A4R4D4H2_9PROT</name>
<proteinExistence type="predicted"/>
<sequence>MTIEEARGAMFSVTDQRAFGSILLASYLPCAYRKDPKLRHAPTAEEAISWESFEEITNGAWRPAPKVSETNTGSGTTCGFLPAWFLWRLGCIDGNLVNRTCRSAGGAIVSTYEAGWNICAVRGACAREARDAQGNVRVVKRRQHACYVKIHDHAENTRRFAAGELRPRLGDIIHVNTQPGTNRDHVFIYLNDFEDPDGTERWQTAEAGGPTPEYAGKQMEAPFWREQAVFSNKRTVAQGAGPIRLLSREPGMRSPVSDTRTLMGWVDLDRITGWDAPVFDPGRRSSVPGYPPPVKLPNGQTMPWSVLAAAGGVLPGLGGGAPPSMPPLPGDVTLPGGISIPNPFGGLR</sequence>
<comment type="caution">
    <text evidence="1">The sequence shown here is derived from an EMBL/GenBank/DDBJ whole genome shotgun (WGS) entry which is preliminary data.</text>
</comment>
<reference evidence="1 2" key="1">
    <citation type="submission" date="2019-03" db="EMBL/GenBank/DDBJ databases">
        <title>Paracraurococcus aquatilis NE82 genome sequence.</title>
        <authorList>
            <person name="Zhao Y."/>
            <person name="Du Z."/>
        </authorList>
    </citation>
    <scope>NUCLEOTIDE SEQUENCE [LARGE SCALE GENOMIC DNA]</scope>
    <source>
        <strain evidence="1 2">NE82</strain>
    </source>
</reference>
<dbReference type="RefSeq" id="WP_132296372.1">
    <property type="nucleotide sequence ID" value="NZ_SKBM01000039.1"/>
</dbReference>
<accession>A0A4R4D4H2</accession>